<keyword evidence="2" id="KW-1185">Reference proteome</keyword>
<dbReference type="EMBL" id="PDND01000035">
    <property type="protein sequence ID" value="PGH34708.1"/>
    <property type="molecule type" value="Genomic_DNA"/>
</dbReference>
<dbReference type="STRING" id="73230.A0A2B7ZND9"/>
<evidence type="ECO:0000313" key="1">
    <source>
        <dbReference type="EMBL" id="PGH34708.1"/>
    </source>
</evidence>
<comment type="caution">
    <text evidence="1">The sequence shown here is derived from an EMBL/GenBank/DDBJ whole genome shotgun (WGS) entry which is preliminary data.</text>
</comment>
<evidence type="ECO:0000313" key="2">
    <source>
        <dbReference type="Proteomes" id="UP000226031"/>
    </source>
</evidence>
<reference evidence="1 2" key="1">
    <citation type="submission" date="2017-10" db="EMBL/GenBank/DDBJ databases">
        <title>Comparative genomics in systemic dimorphic fungi from Ajellomycetaceae.</title>
        <authorList>
            <person name="Munoz J.F."/>
            <person name="Mcewen J.G."/>
            <person name="Clay O.K."/>
            <person name="Cuomo C.A."/>
        </authorList>
    </citation>
    <scope>NUCLEOTIDE SEQUENCE [LARGE SCALE GENOMIC DNA]</scope>
    <source>
        <strain evidence="1 2">UAMH4076</strain>
    </source>
</reference>
<dbReference type="AlphaFoldDB" id="A0A2B7ZND9"/>
<dbReference type="Proteomes" id="UP000226031">
    <property type="component" value="Unassembled WGS sequence"/>
</dbReference>
<name>A0A2B7ZND9_9EURO</name>
<gene>
    <name evidence="1" type="ORF">GX50_02496</name>
</gene>
<proteinExistence type="predicted"/>
<organism evidence="1 2">
    <name type="scientific">[Emmonsia] crescens</name>
    <dbReference type="NCBI Taxonomy" id="73230"/>
    <lineage>
        <taxon>Eukaryota</taxon>
        <taxon>Fungi</taxon>
        <taxon>Dikarya</taxon>
        <taxon>Ascomycota</taxon>
        <taxon>Pezizomycotina</taxon>
        <taxon>Eurotiomycetes</taxon>
        <taxon>Eurotiomycetidae</taxon>
        <taxon>Onygenales</taxon>
        <taxon>Ajellomycetaceae</taxon>
        <taxon>Emergomyces</taxon>
    </lineage>
</organism>
<dbReference type="VEuPathDB" id="FungiDB:EMCG_04660"/>
<accession>A0A2B7ZND9</accession>
<sequence length="361" mass="40096">MEQFKRALPRRVKVTLFTTACYSGNWLVQPNTNQATFLNLTGVTGAGIDEQTRSWSFSRSAGRACGSSIASAIAQSVITIDEEGDATGAILTHPAYMGLALRIFETVSKIHSMAEEQCINFSAQDDEWEAHFKKGTGFPLVRFKEAWESLSLEITATRVALYLVEKHQWAVNYSIAQPSTSPPIQGDGFSGNVSLHCNLHRSLKGQKKPDNKETQELLDAVLYRLGELEEVDEYIGVMGVTMPSSKEFAVENWRGSPEQKDRKSEVLAYLRKVRLLDPLVGCGWHYSKPVDYLGIALVECCKTFEEVKAKVSLALEGTILSQVPSQKIISDEVVAQKSNAFLEAMKEMGRKVRFKALVSTF</sequence>
<protein>
    <submittedName>
        <fullName evidence="1">Uncharacterized protein</fullName>
    </submittedName>
</protein>